<feature type="compositionally biased region" description="Basic and acidic residues" evidence="1">
    <location>
        <begin position="1415"/>
        <end position="1428"/>
    </location>
</feature>
<dbReference type="InterPro" id="IPR013087">
    <property type="entry name" value="Znf_C2H2_type"/>
</dbReference>
<feature type="region of interest" description="Disordered" evidence="1">
    <location>
        <begin position="553"/>
        <end position="572"/>
    </location>
</feature>
<dbReference type="PANTHER" id="PTHR35746:SF1">
    <property type="entry name" value="PENTATRICOPEPTIDE REPEAT (PPR) SUPERFAMILY PROTEIN"/>
    <property type="match status" value="1"/>
</dbReference>
<accession>A0AAV7EE35</accession>
<evidence type="ECO:0000313" key="3">
    <source>
        <dbReference type="EMBL" id="KAG9446026.1"/>
    </source>
</evidence>
<feature type="compositionally biased region" description="Basic and acidic residues" evidence="1">
    <location>
        <begin position="728"/>
        <end position="739"/>
    </location>
</feature>
<feature type="region of interest" description="Disordered" evidence="1">
    <location>
        <begin position="1402"/>
        <end position="1465"/>
    </location>
</feature>
<dbReference type="PANTHER" id="PTHR35746">
    <property type="entry name" value="PENTATRICOPEPTIDE REPEAT (PPR) SUPERFAMILY PROTEIN"/>
    <property type="match status" value="1"/>
</dbReference>
<gene>
    <name evidence="3" type="ORF">H6P81_012154</name>
</gene>
<organism evidence="3 4">
    <name type="scientific">Aristolochia fimbriata</name>
    <name type="common">White veined hardy Dutchman's pipe vine</name>
    <dbReference type="NCBI Taxonomy" id="158543"/>
    <lineage>
        <taxon>Eukaryota</taxon>
        <taxon>Viridiplantae</taxon>
        <taxon>Streptophyta</taxon>
        <taxon>Embryophyta</taxon>
        <taxon>Tracheophyta</taxon>
        <taxon>Spermatophyta</taxon>
        <taxon>Magnoliopsida</taxon>
        <taxon>Magnoliidae</taxon>
        <taxon>Piperales</taxon>
        <taxon>Aristolochiaceae</taxon>
        <taxon>Aristolochia</taxon>
    </lineage>
</organism>
<feature type="region of interest" description="Disordered" evidence="1">
    <location>
        <begin position="1275"/>
        <end position="1374"/>
    </location>
</feature>
<comment type="caution">
    <text evidence="3">The sequence shown here is derived from an EMBL/GenBank/DDBJ whole genome shotgun (WGS) entry which is preliminary data.</text>
</comment>
<dbReference type="Proteomes" id="UP000825729">
    <property type="component" value="Unassembled WGS sequence"/>
</dbReference>
<proteinExistence type="predicted"/>
<name>A0AAV7EE35_ARIFI</name>
<dbReference type="EMBL" id="JAINDJ010000005">
    <property type="protein sequence ID" value="KAG9446026.1"/>
    <property type="molecule type" value="Genomic_DNA"/>
</dbReference>
<protein>
    <recommendedName>
        <fullName evidence="2">C2H2-type domain-containing protein</fullName>
    </recommendedName>
</protein>
<evidence type="ECO:0000256" key="1">
    <source>
        <dbReference type="SAM" id="MobiDB-lite"/>
    </source>
</evidence>
<evidence type="ECO:0000259" key="2">
    <source>
        <dbReference type="PROSITE" id="PS00028"/>
    </source>
</evidence>
<keyword evidence="4" id="KW-1185">Reference proteome</keyword>
<evidence type="ECO:0000313" key="4">
    <source>
        <dbReference type="Proteomes" id="UP000825729"/>
    </source>
</evidence>
<feature type="region of interest" description="Disordered" evidence="1">
    <location>
        <begin position="728"/>
        <end position="767"/>
    </location>
</feature>
<feature type="region of interest" description="Disordered" evidence="1">
    <location>
        <begin position="1086"/>
        <end position="1113"/>
    </location>
</feature>
<dbReference type="PROSITE" id="PS00028">
    <property type="entry name" value="ZINC_FINGER_C2H2_1"/>
    <property type="match status" value="1"/>
</dbReference>
<feature type="domain" description="C2H2-type" evidence="2">
    <location>
        <begin position="154"/>
        <end position="174"/>
    </location>
</feature>
<feature type="compositionally biased region" description="Polar residues" evidence="1">
    <location>
        <begin position="1333"/>
        <end position="1344"/>
    </location>
</feature>
<reference evidence="3 4" key="1">
    <citation type="submission" date="2021-07" db="EMBL/GenBank/DDBJ databases">
        <title>The Aristolochia fimbriata genome: insights into angiosperm evolution, floral development and chemical biosynthesis.</title>
        <authorList>
            <person name="Jiao Y."/>
        </authorList>
    </citation>
    <scope>NUCLEOTIDE SEQUENCE [LARGE SCALE GENOMIC DNA]</scope>
    <source>
        <strain evidence="3">IBCAS-2021</strain>
        <tissue evidence="3">Leaf</tissue>
    </source>
</reference>
<sequence>MSGEAVRVVDAGLRQFAVVNGKRRERNQIIQIRVKEVGPGWGWSPHAKRLTWDGTRERHCFVVAHRCLPEQCCYSGQCTPHCQSSSSSTFRAAAAQLGKLRGKGMEAANEERERVFSGGEEVLALFIGCGDDSRGRLGERTMNHTPGHHGAHVCHKCGWTFPNPHPNAKHRRAHKKVCGKIEGFKILESEESSDNNHLLVKKNELCDDDRQSPVGLMNDNKDEVERQVSNRSEDEVFADAVSDFKDAGSSAMAEPVAVGHPEDTDNAKPVLEVLHTPIANKSPQVSSPTCDDRFWSPEALSSSPEKRIQSAATLNETNKVSAGLLLTEECAAETKPFANVSVVSMNVEKCENIEVSKKEHMPTAVTASSTHACSEMGCDANGKDGCATTEVHSDVSPVCAIRLATASLEGSFVGYLEDQPRSVGHEGISTEPCISQPTSTVFSSSQSGFIEVENFSQQSEDCIEIHPKHGVDFEDKVSHGGILTEDLPEIGSEHEVNPEDKFPDGGILAQDYLQLGPKNAVDLEDKVSDGVSDIKSELDKKALDFVTSIAEESPETSRRLQKSSDTQSELDKKALDSITSIAEESPERSLGMQKSLNVASSDSTALVDLAVVLEGPQVDSAEGGAVSQFVATDSHLQEDLGQIKPESPFISHSIEDAAQTSEGMTQVDSHRQVSVDEDTCKKKPLVCEVQGSVEPGVRVVSGALGEAIKADLGATVLVHVQEGICKADRTSGNDVHDESVEYDQNSATKDQTDDKSEADSSATARVLEDQKTSVECAASNDKTLPVIVEENVRKVDGALVKSLVEESVQGAQIYVSNDHIDKKEKADSGETSGRGTDEKGATDIECVQLSKGAAFVQLKEDVSKVDGTIGKSVTVESVSSNQSSIEKDHMDDKSEVDLIVTSESAIDNEETAVGNGCVGSSELNAEVHEVSGDRGMAISDFLHGAVRDTDTAQAPERNLLDSAVKHMVAEQPFEIGIENDEENKSMKSEVCVGIVGPRETEVPSTEQIQGHVGEVGEITGSIMWEGSLRNDHSTSNKDYLSENMTSNLNNTTGRTSNENETMVPAEYIGSTDLGSELHDAVHQKPQSEIGDSVVGAPVSGGDEDKSVLSERNTSSEFVVEGSGTEDKCHRDVGAGEAKLNLQPNDDIPLETITSSEGASSSSCFLSNVSGPCARQHQLEDVSLENLREVTFGNSTEPSVIEPGVQLEDRKTEEVVASKVHSDSGVQTAVTEDISEEIRFSPEGHHDAILKNNANASVVVSDASVDSMSQVDSVEGTWGSISGSNLEMPKEEPSAASIRTENNSDKGQLDNNDVFEPPSFMTLVDPQQDEEKQGASSSTEIQLAENSHKPTSPPSQAGWFPSVVHGSNESPRRKKNEEIIAKVVNWSSGKPHTPLRSLLVEASAEKKHYQQIQTSREQEPAPQEHDDNSTGKPNSELAGEQKPNIKGVMETEWNSPARLPISKREKRKVRGKAYWVPFVCCSSVS</sequence>